<dbReference type="InterPro" id="IPR010985">
    <property type="entry name" value="Ribbon_hlx_hlx"/>
</dbReference>
<proteinExistence type="predicted"/>
<dbReference type="OrthoDB" id="4426404at2"/>
<name>A0A7K1UI38_9MICC</name>
<dbReference type="RefSeq" id="WP_157322813.1">
    <property type="nucleotide sequence ID" value="NZ_BMFX01000006.1"/>
</dbReference>
<accession>A0A7K1UI38</accession>
<evidence type="ECO:0000313" key="1">
    <source>
        <dbReference type="EMBL" id="MVT26138.1"/>
    </source>
</evidence>
<organism evidence="1 2">
    <name type="scientific">Nesterenkonia alkaliphila</name>
    <dbReference type="NCBI Taxonomy" id="1463631"/>
    <lineage>
        <taxon>Bacteria</taxon>
        <taxon>Bacillati</taxon>
        <taxon>Actinomycetota</taxon>
        <taxon>Actinomycetes</taxon>
        <taxon>Micrococcales</taxon>
        <taxon>Micrococcaceae</taxon>
        <taxon>Nesterenkonia</taxon>
    </lineage>
</organism>
<dbReference type="SUPFAM" id="SSF47598">
    <property type="entry name" value="Ribbon-helix-helix"/>
    <property type="match status" value="1"/>
</dbReference>
<evidence type="ECO:0000313" key="2">
    <source>
        <dbReference type="Proteomes" id="UP000460157"/>
    </source>
</evidence>
<dbReference type="Proteomes" id="UP000460157">
    <property type="component" value="Unassembled WGS sequence"/>
</dbReference>
<dbReference type="EMBL" id="WRPM01000051">
    <property type="protein sequence ID" value="MVT26138.1"/>
    <property type="molecule type" value="Genomic_DNA"/>
</dbReference>
<dbReference type="GO" id="GO:0006355">
    <property type="term" value="P:regulation of DNA-templated transcription"/>
    <property type="evidence" value="ECO:0007669"/>
    <property type="project" value="InterPro"/>
</dbReference>
<keyword evidence="2" id="KW-1185">Reference proteome</keyword>
<comment type="caution">
    <text evidence="1">The sequence shown here is derived from an EMBL/GenBank/DDBJ whole genome shotgun (WGS) entry which is preliminary data.</text>
</comment>
<gene>
    <name evidence="1" type="ORF">GNZ21_07170</name>
</gene>
<evidence type="ECO:0008006" key="3">
    <source>
        <dbReference type="Google" id="ProtNLM"/>
    </source>
</evidence>
<reference evidence="1 2" key="1">
    <citation type="submission" date="2019-12" db="EMBL/GenBank/DDBJ databases">
        <title>Nesterenkonia muleiensis sp. nov., a novel actinobacterium isolated from sap of Populus euphratica.</title>
        <authorList>
            <person name="Wang R."/>
        </authorList>
    </citation>
    <scope>NUCLEOTIDE SEQUENCE [LARGE SCALE GENOMIC DNA]</scope>
    <source>
        <strain evidence="1 2">F10</strain>
    </source>
</reference>
<protein>
    <recommendedName>
        <fullName evidence="3">Ribbon-helix-helix protein, CopG family</fullName>
    </recommendedName>
</protein>
<dbReference type="AlphaFoldDB" id="A0A7K1UI38"/>
<sequence>MAMTLRLPEDTDRKLEELAASRHVSKQSLIIQATEKLLQEDENKRKVDRAVDYTFERYGKVVERLADA</sequence>